<name>A0A6L9Q991_9ACTN</name>
<evidence type="ECO:0000313" key="1">
    <source>
        <dbReference type="EMBL" id="NEA21608.1"/>
    </source>
</evidence>
<protein>
    <submittedName>
        <fullName evidence="1">Uncharacterized protein</fullName>
    </submittedName>
</protein>
<evidence type="ECO:0000313" key="3">
    <source>
        <dbReference type="Proteomes" id="UP000475532"/>
    </source>
</evidence>
<sequence length="97" mass="10583">MTTSPYLTLCSEQVQDLPEGPRAELIGWLEDAAPNPDLVYRVTFDAQAGGAAPLYVTELESDSSSPVLARVLVIPTAEALQVPDHLREHFEPCDSFL</sequence>
<proteinExistence type="predicted"/>
<gene>
    <name evidence="1" type="ORF">G3I70_03710</name>
    <name evidence="2" type="ORF">G3I70_08700</name>
</gene>
<comment type="caution">
    <text evidence="1">The sequence shown here is derived from an EMBL/GenBank/DDBJ whole genome shotgun (WGS) entry which is preliminary data.</text>
</comment>
<dbReference type="RefSeq" id="WP_163053233.1">
    <property type="nucleotide sequence ID" value="NZ_JAAGLI010000093.1"/>
</dbReference>
<reference evidence="1 3" key="1">
    <citation type="submission" date="2020-01" db="EMBL/GenBank/DDBJ databases">
        <title>Insect and environment-associated Actinomycetes.</title>
        <authorList>
            <person name="Currrie C."/>
            <person name="Chevrette M."/>
            <person name="Carlson C."/>
            <person name="Stubbendieck R."/>
            <person name="Wendt-Pienkowski E."/>
        </authorList>
    </citation>
    <scope>NUCLEOTIDE SEQUENCE [LARGE SCALE GENOMIC DNA]</scope>
    <source>
        <strain evidence="1 3">SID10258</strain>
    </source>
</reference>
<evidence type="ECO:0000313" key="2">
    <source>
        <dbReference type="EMBL" id="NEA22568.1"/>
    </source>
</evidence>
<dbReference type="AlphaFoldDB" id="A0A6L9Q991"/>
<dbReference type="EMBL" id="JAAGLI010000213">
    <property type="protein sequence ID" value="NEA22568.1"/>
    <property type="molecule type" value="Genomic_DNA"/>
</dbReference>
<dbReference type="Proteomes" id="UP000475532">
    <property type="component" value="Unassembled WGS sequence"/>
</dbReference>
<dbReference type="EMBL" id="JAAGLI010000093">
    <property type="protein sequence ID" value="NEA21608.1"/>
    <property type="molecule type" value="Genomic_DNA"/>
</dbReference>
<accession>A0A6L9Q991</accession>
<organism evidence="1 3">
    <name type="scientific">Actinomadura bangladeshensis</name>
    <dbReference type="NCBI Taxonomy" id="453573"/>
    <lineage>
        <taxon>Bacteria</taxon>
        <taxon>Bacillati</taxon>
        <taxon>Actinomycetota</taxon>
        <taxon>Actinomycetes</taxon>
        <taxon>Streptosporangiales</taxon>
        <taxon>Thermomonosporaceae</taxon>
        <taxon>Actinomadura</taxon>
    </lineage>
</organism>